<dbReference type="CDD" id="cd17535">
    <property type="entry name" value="REC_NarL-like"/>
    <property type="match status" value="1"/>
</dbReference>
<keyword evidence="4" id="KW-0238">DNA-binding</keyword>
<dbReference type="Gene3D" id="3.40.50.2300">
    <property type="match status" value="1"/>
</dbReference>
<dbReference type="GO" id="GO:0000160">
    <property type="term" value="P:phosphorelay signal transduction system"/>
    <property type="evidence" value="ECO:0007669"/>
    <property type="project" value="UniProtKB-KW"/>
</dbReference>
<dbReference type="PROSITE" id="PS50110">
    <property type="entry name" value="RESPONSE_REGULATORY"/>
    <property type="match status" value="1"/>
</dbReference>
<dbReference type="EMBL" id="LYPB01000094">
    <property type="protein sequence ID" value="OAS13403.1"/>
    <property type="molecule type" value="Genomic_DNA"/>
</dbReference>
<dbReference type="SUPFAM" id="SSF46894">
    <property type="entry name" value="C-terminal effector domain of the bipartite response regulators"/>
    <property type="match status" value="1"/>
</dbReference>
<reference evidence="9 10" key="1">
    <citation type="submission" date="2016-05" db="EMBL/GenBank/DDBJ databases">
        <title>Paenibacillus sp. 1ZS3-15 nov., isolated from the rhizosphere soil.</title>
        <authorList>
            <person name="Zhang X.X."/>
            <person name="Zhang J."/>
        </authorList>
    </citation>
    <scope>NUCLEOTIDE SEQUENCE [LARGE SCALE GENOMIC DNA]</scope>
    <source>
        <strain evidence="9 10">1ZS3-15</strain>
    </source>
</reference>
<dbReference type="Pfam" id="PF00072">
    <property type="entry name" value="Response_reg"/>
    <property type="match status" value="1"/>
</dbReference>
<dbReference type="InterPro" id="IPR001789">
    <property type="entry name" value="Sig_transdc_resp-reg_receiver"/>
</dbReference>
<dbReference type="InterPro" id="IPR011006">
    <property type="entry name" value="CheY-like_superfamily"/>
</dbReference>
<keyword evidence="3" id="KW-0805">Transcription regulation</keyword>
<dbReference type="Proteomes" id="UP000078454">
    <property type="component" value="Unassembled WGS sequence"/>
</dbReference>
<evidence type="ECO:0000256" key="6">
    <source>
        <dbReference type="PROSITE-ProRule" id="PRU00169"/>
    </source>
</evidence>
<dbReference type="AlphaFoldDB" id="A0A197ZXE2"/>
<protein>
    <submittedName>
        <fullName evidence="9">Two-component system response regulator</fullName>
    </submittedName>
</protein>
<dbReference type="InterPro" id="IPR039420">
    <property type="entry name" value="WalR-like"/>
</dbReference>
<gene>
    <name evidence="9" type="ORF">A8708_16260</name>
</gene>
<evidence type="ECO:0000313" key="9">
    <source>
        <dbReference type="EMBL" id="OAS13403.1"/>
    </source>
</evidence>
<proteinExistence type="predicted"/>
<keyword evidence="2" id="KW-0902">Two-component regulatory system</keyword>
<feature type="modified residue" description="4-aspartylphosphate" evidence="6">
    <location>
        <position position="57"/>
    </location>
</feature>
<organism evidence="9 10">
    <name type="scientific">Paenibacillus oryzisoli</name>
    <dbReference type="NCBI Taxonomy" id="1850517"/>
    <lineage>
        <taxon>Bacteria</taxon>
        <taxon>Bacillati</taxon>
        <taxon>Bacillota</taxon>
        <taxon>Bacilli</taxon>
        <taxon>Bacillales</taxon>
        <taxon>Paenibacillaceae</taxon>
        <taxon>Paenibacillus</taxon>
    </lineage>
</organism>
<dbReference type="GO" id="GO:0006355">
    <property type="term" value="P:regulation of DNA-templated transcription"/>
    <property type="evidence" value="ECO:0007669"/>
    <property type="project" value="InterPro"/>
</dbReference>
<evidence type="ECO:0000313" key="10">
    <source>
        <dbReference type="Proteomes" id="UP000078454"/>
    </source>
</evidence>
<dbReference type="STRING" id="1850517.A8708_16260"/>
<comment type="caution">
    <text evidence="9">The sequence shown here is derived from an EMBL/GenBank/DDBJ whole genome shotgun (WGS) entry which is preliminary data.</text>
</comment>
<accession>A0A197ZXE2</accession>
<keyword evidence="5" id="KW-0804">Transcription</keyword>
<dbReference type="InterPro" id="IPR000792">
    <property type="entry name" value="Tscrpt_reg_LuxR_C"/>
</dbReference>
<dbReference type="Gene3D" id="1.10.10.10">
    <property type="entry name" value="Winged helix-like DNA-binding domain superfamily/Winged helix DNA-binding domain"/>
    <property type="match status" value="1"/>
</dbReference>
<dbReference type="InterPro" id="IPR036388">
    <property type="entry name" value="WH-like_DNA-bd_sf"/>
</dbReference>
<evidence type="ECO:0000259" key="8">
    <source>
        <dbReference type="PROSITE" id="PS50110"/>
    </source>
</evidence>
<dbReference type="RefSeq" id="WP_068671362.1">
    <property type="nucleotide sequence ID" value="NZ_LYPB01000094.1"/>
</dbReference>
<dbReference type="Pfam" id="PF00196">
    <property type="entry name" value="GerE"/>
    <property type="match status" value="1"/>
</dbReference>
<dbReference type="SUPFAM" id="SSF52172">
    <property type="entry name" value="CheY-like"/>
    <property type="match status" value="1"/>
</dbReference>
<dbReference type="PANTHER" id="PTHR43214:SF1">
    <property type="entry name" value="TRANSCRIPTIONAL REGULATORY PROTEIN COMA"/>
    <property type="match status" value="1"/>
</dbReference>
<keyword evidence="10" id="KW-1185">Reference proteome</keyword>
<name>A0A197ZXE2_9BACL</name>
<feature type="domain" description="HTH luxR-type" evidence="7">
    <location>
        <begin position="146"/>
        <end position="207"/>
    </location>
</feature>
<evidence type="ECO:0000256" key="1">
    <source>
        <dbReference type="ARBA" id="ARBA00022553"/>
    </source>
</evidence>
<dbReference type="SMART" id="SM00421">
    <property type="entry name" value="HTH_LUXR"/>
    <property type="match status" value="1"/>
</dbReference>
<evidence type="ECO:0000256" key="4">
    <source>
        <dbReference type="ARBA" id="ARBA00023125"/>
    </source>
</evidence>
<evidence type="ECO:0000256" key="3">
    <source>
        <dbReference type="ARBA" id="ARBA00023015"/>
    </source>
</evidence>
<dbReference type="InterPro" id="IPR016032">
    <property type="entry name" value="Sig_transdc_resp-reg_C-effctor"/>
</dbReference>
<evidence type="ECO:0000256" key="2">
    <source>
        <dbReference type="ARBA" id="ARBA00023012"/>
    </source>
</evidence>
<dbReference type="SMART" id="SM00448">
    <property type="entry name" value="REC"/>
    <property type="match status" value="1"/>
</dbReference>
<feature type="domain" description="Response regulatory" evidence="8">
    <location>
        <begin position="6"/>
        <end position="122"/>
    </location>
</feature>
<sequence length="210" mass="24121">MSEIVKTLVVDDHPLFARATKTLLDEIDRIEVVGVVSNAKECLEYVKLHQPGLVFLDYQLPDQTGTEVAAQLKQLYPQIHVVIFTGIELAGIYNKLIEMKVSGVLSKESTERTIKNMVYCILDGYTMIPLSFFNQMQLHEADAGEECELQEEEVLMMNMLVKGATHEQIAERIFMSKRTVDNYLRKIYDKWGAKSRTEALEKFIKSKYYT</sequence>
<evidence type="ECO:0000256" key="5">
    <source>
        <dbReference type="ARBA" id="ARBA00023163"/>
    </source>
</evidence>
<dbReference type="PROSITE" id="PS50043">
    <property type="entry name" value="HTH_LUXR_2"/>
    <property type="match status" value="1"/>
</dbReference>
<dbReference type="OrthoDB" id="118459at2"/>
<dbReference type="InterPro" id="IPR058245">
    <property type="entry name" value="NreC/VraR/RcsB-like_REC"/>
</dbReference>
<dbReference type="PANTHER" id="PTHR43214">
    <property type="entry name" value="TWO-COMPONENT RESPONSE REGULATOR"/>
    <property type="match status" value="1"/>
</dbReference>
<dbReference type="GO" id="GO:0003677">
    <property type="term" value="F:DNA binding"/>
    <property type="evidence" value="ECO:0007669"/>
    <property type="project" value="UniProtKB-KW"/>
</dbReference>
<keyword evidence="1 6" id="KW-0597">Phosphoprotein</keyword>
<dbReference type="PRINTS" id="PR00038">
    <property type="entry name" value="HTHLUXR"/>
</dbReference>
<evidence type="ECO:0000259" key="7">
    <source>
        <dbReference type="PROSITE" id="PS50043"/>
    </source>
</evidence>